<dbReference type="GO" id="GO:0043709">
    <property type="term" value="P:cell adhesion involved in single-species biofilm formation"/>
    <property type="evidence" value="ECO:0007669"/>
    <property type="project" value="TreeGrafter"/>
</dbReference>
<feature type="chain" id="PRO_5019027227" evidence="5">
    <location>
        <begin position="31"/>
        <end position="360"/>
    </location>
</feature>
<evidence type="ECO:0000256" key="3">
    <source>
        <dbReference type="ARBA" id="ARBA00022729"/>
    </source>
</evidence>
<dbReference type="RefSeq" id="WP_128325989.1">
    <property type="nucleotide sequence ID" value="NZ_QJRG01000049.1"/>
</dbReference>
<dbReference type="InterPro" id="IPR050263">
    <property type="entry name" value="Bact_Fimbrial_Adh_Pro"/>
</dbReference>
<gene>
    <name evidence="7" type="ORF">DM813_24620</name>
</gene>
<dbReference type="Proteomes" id="UP000288983">
    <property type="component" value="Unassembled WGS sequence"/>
</dbReference>
<dbReference type="Pfam" id="PF00419">
    <property type="entry name" value="Fimbrial"/>
    <property type="match status" value="1"/>
</dbReference>
<dbReference type="Gene3D" id="2.60.40.1090">
    <property type="entry name" value="Fimbrial-type adhesion domain"/>
    <property type="match status" value="1"/>
</dbReference>
<accession>A0A443ZGB8</accession>
<evidence type="ECO:0000256" key="4">
    <source>
        <dbReference type="ARBA" id="ARBA00023263"/>
    </source>
</evidence>
<comment type="caution">
    <text evidence="7">The sequence shown here is derived from an EMBL/GenBank/DDBJ whole genome shotgun (WGS) entry which is preliminary data.</text>
</comment>
<evidence type="ECO:0000256" key="1">
    <source>
        <dbReference type="ARBA" id="ARBA00004561"/>
    </source>
</evidence>
<dbReference type="InterPro" id="IPR000259">
    <property type="entry name" value="Adhesion_dom_fimbrial"/>
</dbReference>
<dbReference type="InterPro" id="IPR036937">
    <property type="entry name" value="Adhesion_dom_fimbrial_sf"/>
</dbReference>
<evidence type="ECO:0000313" key="7">
    <source>
        <dbReference type="EMBL" id="RWU17869.1"/>
    </source>
</evidence>
<evidence type="ECO:0000256" key="2">
    <source>
        <dbReference type="ARBA" id="ARBA00006671"/>
    </source>
</evidence>
<evidence type="ECO:0000259" key="6">
    <source>
        <dbReference type="Pfam" id="PF00419"/>
    </source>
</evidence>
<reference evidence="7 8" key="1">
    <citation type="submission" date="2018-06" db="EMBL/GenBank/DDBJ databases">
        <title>Bacteria isolated from soil of Wuhan.</title>
        <authorList>
            <person name="Wei X."/>
            <person name="Chunhua H."/>
        </authorList>
    </citation>
    <scope>NUCLEOTIDE SEQUENCE [LARGE SCALE GENOMIC DNA]</scope>
    <source>
        <strain evidence="8">xwS2</strain>
    </source>
</reference>
<keyword evidence="4" id="KW-0281">Fimbrium</keyword>
<dbReference type="OrthoDB" id="6496051at2"/>
<feature type="domain" description="Fimbrial-type adhesion" evidence="6">
    <location>
        <begin position="208"/>
        <end position="359"/>
    </location>
</feature>
<keyword evidence="3 5" id="KW-0732">Signal</keyword>
<name>A0A443ZGB8_9PSED</name>
<comment type="subcellular location">
    <subcellularLocation>
        <location evidence="1">Fimbrium</location>
    </subcellularLocation>
</comment>
<protein>
    <submittedName>
        <fullName evidence="7">Type 1 fimbrial protein</fullName>
    </submittedName>
</protein>
<dbReference type="PANTHER" id="PTHR33420:SF3">
    <property type="entry name" value="FIMBRIAL SUBUNIT ELFA"/>
    <property type="match status" value="1"/>
</dbReference>
<comment type="similarity">
    <text evidence="2">Belongs to the fimbrial protein family.</text>
</comment>
<sequence length="360" mass="38488">MISPRRRYMHPLALACCILALWLASTSAQARCTWGSGSPTSMTFQREMGTFWVPRDAPVGALIGKASLYASNDQGANLTCFYDPVTPVTATLPNSAPLFAGSLPPVGGKPVDGRVMETNIKGVGVFIDLMYPYDGSASNTFTPDNGTAIPYSGVMTPDTAIGMPLGAIYGEAMFIKIGDIDPGPQRIDQEVLHGFIHDLGNVMAYRVKATVNRAQCTLKADAVSADPVLLGDYQVDDFKGVGTHTPAVPFHITLNDCIDSSAPGAKRADVYIFLDGVKGSMPIEPEQGLFSLTTASEASGIGIQILRSDDSPMPLRSDQLMKELDVGLTRLDFRARFVQTDPKVTPGVAEGALNFTVSYR</sequence>
<evidence type="ECO:0000256" key="5">
    <source>
        <dbReference type="SAM" id="SignalP"/>
    </source>
</evidence>
<dbReference type="Gene3D" id="2.60.40.3310">
    <property type="match status" value="1"/>
</dbReference>
<organism evidence="7 8">
    <name type="scientific">Pseudomonas alkylphenolica</name>
    <dbReference type="NCBI Taxonomy" id="237609"/>
    <lineage>
        <taxon>Bacteria</taxon>
        <taxon>Pseudomonadati</taxon>
        <taxon>Pseudomonadota</taxon>
        <taxon>Gammaproteobacteria</taxon>
        <taxon>Pseudomonadales</taxon>
        <taxon>Pseudomonadaceae</taxon>
        <taxon>Pseudomonas</taxon>
    </lineage>
</organism>
<proteinExistence type="inferred from homology"/>
<dbReference type="GO" id="GO:0009289">
    <property type="term" value="C:pilus"/>
    <property type="evidence" value="ECO:0007669"/>
    <property type="project" value="UniProtKB-SubCell"/>
</dbReference>
<feature type="signal peptide" evidence="5">
    <location>
        <begin position="1"/>
        <end position="30"/>
    </location>
</feature>
<evidence type="ECO:0000313" key="8">
    <source>
        <dbReference type="Proteomes" id="UP000288983"/>
    </source>
</evidence>
<dbReference type="PANTHER" id="PTHR33420">
    <property type="entry name" value="FIMBRIAL SUBUNIT ELFA-RELATED"/>
    <property type="match status" value="1"/>
</dbReference>
<dbReference type="SUPFAM" id="SSF49401">
    <property type="entry name" value="Bacterial adhesins"/>
    <property type="match status" value="1"/>
</dbReference>
<dbReference type="EMBL" id="QJRG01000049">
    <property type="protein sequence ID" value="RWU17869.1"/>
    <property type="molecule type" value="Genomic_DNA"/>
</dbReference>
<dbReference type="AlphaFoldDB" id="A0A443ZGB8"/>
<dbReference type="InterPro" id="IPR008966">
    <property type="entry name" value="Adhesion_dom_sf"/>
</dbReference>